<dbReference type="GO" id="GO:0016787">
    <property type="term" value="F:hydrolase activity"/>
    <property type="evidence" value="ECO:0007669"/>
    <property type="project" value="UniProtKB-UniRule"/>
</dbReference>
<keyword evidence="2" id="KW-0442">Lipid degradation</keyword>
<evidence type="ECO:0000256" key="1">
    <source>
        <dbReference type="ARBA" id="ARBA00023098"/>
    </source>
</evidence>
<gene>
    <name evidence="4" type="ORF">DPV69_06990</name>
</gene>
<organism evidence="4 5">
    <name type="scientific">Pedobacter chitinilyticus</name>
    <dbReference type="NCBI Taxonomy" id="2233776"/>
    <lineage>
        <taxon>Bacteria</taxon>
        <taxon>Pseudomonadati</taxon>
        <taxon>Bacteroidota</taxon>
        <taxon>Sphingobacteriia</taxon>
        <taxon>Sphingobacteriales</taxon>
        <taxon>Sphingobacteriaceae</taxon>
        <taxon>Pedobacter</taxon>
    </lineage>
</organism>
<dbReference type="InterPro" id="IPR052580">
    <property type="entry name" value="Lipid_Hydrolase"/>
</dbReference>
<dbReference type="PROSITE" id="PS51635">
    <property type="entry name" value="PNPLA"/>
    <property type="match status" value="1"/>
</dbReference>
<keyword evidence="2" id="KW-0378">Hydrolase</keyword>
<feature type="short sequence motif" description="GXGXXG" evidence="2">
    <location>
        <begin position="207"/>
        <end position="212"/>
    </location>
</feature>
<dbReference type="Gene3D" id="3.40.1090.10">
    <property type="entry name" value="Cytosolic phospholipase A2 catalytic domain"/>
    <property type="match status" value="2"/>
</dbReference>
<reference evidence="4 5" key="1">
    <citation type="submission" date="2018-06" db="EMBL/GenBank/DDBJ databases">
        <title>Pedobacter endophyticus sp. nov., an endophytic bacterium isolated from a leaf of Triticum aestivum.</title>
        <authorList>
            <person name="Zhang L."/>
        </authorList>
    </citation>
    <scope>NUCLEOTIDE SEQUENCE [LARGE SCALE GENOMIC DNA]</scope>
    <source>
        <strain evidence="4 5">CM134L-2</strain>
    </source>
</reference>
<dbReference type="PANTHER" id="PTHR46394">
    <property type="entry name" value="ANNEXIN"/>
    <property type="match status" value="1"/>
</dbReference>
<accession>A0A3S3QG04</accession>
<dbReference type="InterPro" id="IPR002641">
    <property type="entry name" value="PNPLA_dom"/>
</dbReference>
<comment type="caution">
    <text evidence="4">The sequence shown here is derived from an EMBL/GenBank/DDBJ whole genome shotgun (WGS) entry which is preliminary data.</text>
</comment>
<dbReference type="EMBL" id="SAYW01000002">
    <property type="protein sequence ID" value="RWU08119.1"/>
    <property type="molecule type" value="Genomic_DNA"/>
</dbReference>
<feature type="short sequence motif" description="GXSXG" evidence="2">
    <location>
        <begin position="233"/>
        <end position="237"/>
    </location>
</feature>
<feature type="short sequence motif" description="DGA/G" evidence="2">
    <location>
        <begin position="367"/>
        <end position="369"/>
    </location>
</feature>
<dbReference type="OrthoDB" id="9770965at2"/>
<dbReference type="AlphaFoldDB" id="A0A3S3QG04"/>
<protein>
    <recommendedName>
        <fullName evidence="3">PNPLA domain-containing protein</fullName>
    </recommendedName>
</protein>
<evidence type="ECO:0000256" key="2">
    <source>
        <dbReference type="PROSITE-ProRule" id="PRU01161"/>
    </source>
</evidence>
<evidence type="ECO:0000259" key="3">
    <source>
        <dbReference type="PROSITE" id="PS51635"/>
    </source>
</evidence>
<feature type="domain" description="PNPLA" evidence="3">
    <location>
        <begin position="203"/>
        <end position="380"/>
    </location>
</feature>
<keyword evidence="1 2" id="KW-0443">Lipid metabolism</keyword>
<proteinExistence type="predicted"/>
<dbReference type="RefSeq" id="WP_113646644.1">
    <property type="nucleotide sequence ID" value="NZ_QMHN01000002.1"/>
</dbReference>
<dbReference type="GO" id="GO:0016042">
    <property type="term" value="P:lipid catabolic process"/>
    <property type="evidence" value="ECO:0007669"/>
    <property type="project" value="UniProtKB-UniRule"/>
</dbReference>
<feature type="active site" description="Nucleophile" evidence="2">
    <location>
        <position position="235"/>
    </location>
</feature>
<feature type="active site" description="Proton acceptor" evidence="2">
    <location>
        <position position="367"/>
    </location>
</feature>
<sequence>MPFPIHIITSESDLLNDIATSILPLNTVQKEFIFQIADLDQQKKGFDFKREAYTNDEIHQWLSDYRSKQGYCPFVILVISKPLSGKLANLFGSKSNDGLAWFTTETFERGTGQFIFDRIRFCRYYFTRYVLSFVNQDIASHQTNTCMFDNKISKRDLLLSYSTGKLCDNCRRQLSSSPNYTVAVGAAIDKLLHVVSNQMPLALVMKGGGVKGLALVGALKELEKYFSFNTFAGTSAGAIAAALLAAGYSPSELEHILREKEFSEFKNGFFTRFWNGITKNGLHSGKHFREWIDELIVEKLPNQVSNVKMKDLPHRAILYASWSRGETLKFDSKGTRNETDVAFATRCSMSIPLFFTPVELEGKKVYDGGLGNNFPLRRFMADNNQSLFIGLYLKPEKSADKIKSDLIDIVTDSDEREIVDANLDRIVIIDPSPIKTTQFSLTDYQKEFLLSAGKVGALEYLLKHHQDINVDLASLSKEKEKVKRMRKNITDANKKDIDAHQTELGISK</sequence>
<keyword evidence="5" id="KW-1185">Reference proteome</keyword>
<dbReference type="Pfam" id="PF01734">
    <property type="entry name" value="Patatin"/>
    <property type="match status" value="1"/>
</dbReference>
<dbReference type="SUPFAM" id="SSF52151">
    <property type="entry name" value="FabD/lysophospholipase-like"/>
    <property type="match status" value="1"/>
</dbReference>
<evidence type="ECO:0000313" key="4">
    <source>
        <dbReference type="EMBL" id="RWU08119.1"/>
    </source>
</evidence>
<evidence type="ECO:0000313" key="5">
    <source>
        <dbReference type="Proteomes" id="UP000284120"/>
    </source>
</evidence>
<dbReference type="PANTHER" id="PTHR46394:SF1">
    <property type="entry name" value="PNPLA DOMAIN-CONTAINING PROTEIN"/>
    <property type="match status" value="1"/>
</dbReference>
<dbReference type="Proteomes" id="UP000284120">
    <property type="component" value="Unassembled WGS sequence"/>
</dbReference>
<name>A0A3S3QG04_9SPHI</name>
<dbReference type="InterPro" id="IPR016035">
    <property type="entry name" value="Acyl_Trfase/lysoPLipase"/>
</dbReference>